<dbReference type="SUPFAM" id="SSF48264">
    <property type="entry name" value="Cytochrome P450"/>
    <property type="match status" value="1"/>
</dbReference>
<reference evidence="6" key="1">
    <citation type="submission" date="2023-03" db="EMBL/GenBank/DDBJ databases">
        <title>Massive genome expansion in bonnet fungi (Mycena s.s.) driven by repeated elements and novel gene families across ecological guilds.</title>
        <authorList>
            <consortium name="Lawrence Berkeley National Laboratory"/>
            <person name="Harder C.B."/>
            <person name="Miyauchi S."/>
            <person name="Viragh M."/>
            <person name="Kuo A."/>
            <person name="Thoen E."/>
            <person name="Andreopoulos B."/>
            <person name="Lu D."/>
            <person name="Skrede I."/>
            <person name="Drula E."/>
            <person name="Henrissat B."/>
            <person name="Morin E."/>
            <person name="Kohler A."/>
            <person name="Barry K."/>
            <person name="LaButti K."/>
            <person name="Morin E."/>
            <person name="Salamov A."/>
            <person name="Lipzen A."/>
            <person name="Mereny Z."/>
            <person name="Hegedus B."/>
            <person name="Baldrian P."/>
            <person name="Stursova M."/>
            <person name="Weitz H."/>
            <person name="Taylor A."/>
            <person name="Grigoriev I.V."/>
            <person name="Nagy L.G."/>
            <person name="Martin F."/>
            <person name="Kauserud H."/>
        </authorList>
    </citation>
    <scope>NUCLEOTIDE SEQUENCE</scope>
    <source>
        <strain evidence="6">CBHHK200</strain>
    </source>
</reference>
<comment type="cofactor">
    <cofactor evidence="1">
        <name>heme</name>
        <dbReference type="ChEBI" id="CHEBI:30413"/>
    </cofactor>
</comment>
<organism evidence="6 7">
    <name type="scientific">Mycena alexandri</name>
    <dbReference type="NCBI Taxonomy" id="1745969"/>
    <lineage>
        <taxon>Eukaryota</taxon>
        <taxon>Fungi</taxon>
        <taxon>Dikarya</taxon>
        <taxon>Basidiomycota</taxon>
        <taxon>Agaricomycotina</taxon>
        <taxon>Agaricomycetes</taxon>
        <taxon>Agaricomycetidae</taxon>
        <taxon>Agaricales</taxon>
        <taxon>Marasmiineae</taxon>
        <taxon>Mycenaceae</taxon>
        <taxon>Mycena</taxon>
    </lineage>
</organism>
<dbReference type="EMBL" id="JARJCM010000142">
    <property type="protein sequence ID" value="KAJ7026187.1"/>
    <property type="molecule type" value="Genomic_DNA"/>
</dbReference>
<proteinExistence type="inferred from homology"/>
<dbReference type="AlphaFoldDB" id="A0AAD6SIN6"/>
<keyword evidence="3" id="KW-0479">Metal-binding</keyword>
<keyword evidence="4" id="KW-0560">Oxidoreductase</keyword>
<sequence length="70" mass="8254">SVDLLTFGYGRWVCPGRFFPTVQMKGVMAHILMNYDVRAQIEGIRPPNISLWMFVIPHPRGKILLRRRHY</sequence>
<keyword evidence="5" id="KW-0408">Iron</keyword>
<evidence type="ECO:0000256" key="1">
    <source>
        <dbReference type="ARBA" id="ARBA00001971"/>
    </source>
</evidence>
<dbReference type="PANTHER" id="PTHR46206">
    <property type="entry name" value="CYTOCHROME P450"/>
    <property type="match status" value="1"/>
</dbReference>
<evidence type="ECO:0000256" key="4">
    <source>
        <dbReference type="ARBA" id="ARBA00023002"/>
    </source>
</evidence>
<name>A0AAD6SIN6_9AGAR</name>
<accession>A0AAD6SIN6</accession>
<dbReference type="Pfam" id="PF00067">
    <property type="entry name" value="p450"/>
    <property type="match status" value="1"/>
</dbReference>
<dbReference type="GO" id="GO:0016705">
    <property type="term" value="F:oxidoreductase activity, acting on paired donors, with incorporation or reduction of molecular oxygen"/>
    <property type="evidence" value="ECO:0007669"/>
    <property type="project" value="InterPro"/>
</dbReference>
<feature type="non-terminal residue" evidence="6">
    <location>
        <position position="1"/>
    </location>
</feature>
<dbReference type="Proteomes" id="UP001218188">
    <property type="component" value="Unassembled WGS sequence"/>
</dbReference>
<dbReference type="GO" id="GO:0005506">
    <property type="term" value="F:iron ion binding"/>
    <property type="evidence" value="ECO:0007669"/>
    <property type="project" value="InterPro"/>
</dbReference>
<evidence type="ECO:0000256" key="5">
    <source>
        <dbReference type="ARBA" id="ARBA00023004"/>
    </source>
</evidence>
<evidence type="ECO:0000313" key="6">
    <source>
        <dbReference type="EMBL" id="KAJ7026187.1"/>
    </source>
</evidence>
<protein>
    <recommendedName>
        <fullName evidence="8">Cytochrome P450</fullName>
    </recommendedName>
</protein>
<comment type="caution">
    <text evidence="6">The sequence shown here is derived from an EMBL/GenBank/DDBJ whole genome shotgun (WGS) entry which is preliminary data.</text>
</comment>
<dbReference type="Gene3D" id="1.10.630.10">
    <property type="entry name" value="Cytochrome P450"/>
    <property type="match status" value="1"/>
</dbReference>
<dbReference type="InterPro" id="IPR036396">
    <property type="entry name" value="Cyt_P450_sf"/>
</dbReference>
<gene>
    <name evidence="6" type="ORF">C8F04DRAFT_966687</name>
</gene>
<evidence type="ECO:0000256" key="2">
    <source>
        <dbReference type="ARBA" id="ARBA00010617"/>
    </source>
</evidence>
<comment type="similarity">
    <text evidence="2">Belongs to the cytochrome P450 family.</text>
</comment>
<dbReference type="GO" id="GO:0020037">
    <property type="term" value="F:heme binding"/>
    <property type="evidence" value="ECO:0007669"/>
    <property type="project" value="InterPro"/>
</dbReference>
<keyword evidence="7" id="KW-1185">Reference proteome</keyword>
<dbReference type="InterPro" id="IPR001128">
    <property type="entry name" value="Cyt_P450"/>
</dbReference>
<dbReference type="GO" id="GO:0004497">
    <property type="term" value="F:monooxygenase activity"/>
    <property type="evidence" value="ECO:0007669"/>
    <property type="project" value="InterPro"/>
</dbReference>
<evidence type="ECO:0008006" key="8">
    <source>
        <dbReference type="Google" id="ProtNLM"/>
    </source>
</evidence>
<evidence type="ECO:0000313" key="7">
    <source>
        <dbReference type="Proteomes" id="UP001218188"/>
    </source>
</evidence>
<evidence type="ECO:0000256" key="3">
    <source>
        <dbReference type="ARBA" id="ARBA00022723"/>
    </source>
</evidence>